<organism evidence="2 3">
    <name type="scientific">Halanaerobacter jeridensis</name>
    <dbReference type="NCBI Taxonomy" id="706427"/>
    <lineage>
        <taxon>Bacteria</taxon>
        <taxon>Bacillati</taxon>
        <taxon>Bacillota</taxon>
        <taxon>Clostridia</taxon>
        <taxon>Halanaerobiales</taxon>
        <taxon>Halobacteroidaceae</taxon>
        <taxon>Halanaerobacter</taxon>
    </lineage>
</organism>
<reference evidence="2" key="1">
    <citation type="submission" date="2021-01" db="EMBL/GenBank/DDBJ databases">
        <title>Genomic Encyclopedia of Type Strains, Phase IV (KMG-IV): sequencing the most valuable type-strain genomes for metagenomic binning, comparative biology and taxonomic classification.</title>
        <authorList>
            <person name="Goeker M."/>
        </authorList>
    </citation>
    <scope>NUCLEOTIDE SEQUENCE</scope>
    <source>
        <strain evidence="2">DSM 23230</strain>
    </source>
</reference>
<proteinExistence type="predicted"/>
<feature type="region of interest" description="Disordered" evidence="1">
    <location>
        <begin position="44"/>
        <end position="67"/>
    </location>
</feature>
<sequence>MTTCKWFAVCPMRRYYEQGKLDQKWIENYCKGDNQNCQRYQMEENGEPHPDYMLPDGSLDESLKKNI</sequence>
<gene>
    <name evidence="2" type="ORF">JOC47_001736</name>
</gene>
<evidence type="ECO:0000256" key="1">
    <source>
        <dbReference type="SAM" id="MobiDB-lite"/>
    </source>
</evidence>
<dbReference type="Proteomes" id="UP000774000">
    <property type="component" value="Unassembled WGS sequence"/>
</dbReference>
<evidence type="ECO:0000313" key="3">
    <source>
        <dbReference type="Proteomes" id="UP000774000"/>
    </source>
</evidence>
<name>A0A938XSV1_9FIRM</name>
<evidence type="ECO:0000313" key="2">
    <source>
        <dbReference type="EMBL" id="MBM7556885.1"/>
    </source>
</evidence>
<keyword evidence="3" id="KW-1185">Reference proteome</keyword>
<protein>
    <recommendedName>
        <fullName evidence="4">Uracil-DNA glycosylase</fullName>
    </recommendedName>
</protein>
<comment type="caution">
    <text evidence="2">The sequence shown here is derived from an EMBL/GenBank/DDBJ whole genome shotgun (WGS) entry which is preliminary data.</text>
</comment>
<dbReference type="AlphaFoldDB" id="A0A938XSV1"/>
<dbReference type="RefSeq" id="WP_338035338.1">
    <property type="nucleotide sequence ID" value="NZ_JAFBDQ010000007.1"/>
</dbReference>
<dbReference type="EMBL" id="JAFBDQ010000007">
    <property type="protein sequence ID" value="MBM7556885.1"/>
    <property type="molecule type" value="Genomic_DNA"/>
</dbReference>
<accession>A0A938XSV1</accession>
<evidence type="ECO:0008006" key="4">
    <source>
        <dbReference type="Google" id="ProtNLM"/>
    </source>
</evidence>